<protein>
    <recommendedName>
        <fullName evidence="2">DUF7344 domain-containing protein</fullName>
    </recommendedName>
</protein>
<dbReference type="AlphaFoldDB" id="A0A1I3SY23"/>
<organism evidence="3 4">
    <name type="scientific">Natronobacterium gregoryi</name>
    <dbReference type="NCBI Taxonomy" id="44930"/>
    <lineage>
        <taxon>Archaea</taxon>
        <taxon>Methanobacteriati</taxon>
        <taxon>Methanobacteriota</taxon>
        <taxon>Stenosarchaea group</taxon>
        <taxon>Halobacteria</taxon>
        <taxon>Halobacteriales</taxon>
        <taxon>Natrialbaceae</taxon>
        <taxon>Natronobacterium</taxon>
    </lineage>
</organism>
<dbReference type="EMBL" id="FORO01000048">
    <property type="protein sequence ID" value="SFJ62316.1"/>
    <property type="molecule type" value="Genomic_DNA"/>
</dbReference>
<proteinExistence type="predicted"/>
<gene>
    <name evidence="3" type="ORF">SAMN05443661_1489</name>
</gene>
<evidence type="ECO:0000256" key="1">
    <source>
        <dbReference type="SAM" id="MobiDB-lite"/>
    </source>
</evidence>
<feature type="region of interest" description="Disordered" evidence="1">
    <location>
        <begin position="79"/>
        <end position="98"/>
    </location>
</feature>
<reference evidence="3 4" key="1">
    <citation type="submission" date="2016-10" db="EMBL/GenBank/DDBJ databases">
        <authorList>
            <person name="de Groot N.N."/>
        </authorList>
    </citation>
    <scope>NUCLEOTIDE SEQUENCE [LARGE SCALE GENOMIC DNA]</scope>
    <source>
        <strain evidence="3 4">SP2</strain>
    </source>
</reference>
<evidence type="ECO:0000313" key="4">
    <source>
        <dbReference type="Proteomes" id="UP000182829"/>
    </source>
</evidence>
<dbReference type="Pfam" id="PF24035">
    <property type="entry name" value="DUF7344"/>
    <property type="match status" value="1"/>
</dbReference>
<accession>A0A1I3SY23</accession>
<evidence type="ECO:0000259" key="2">
    <source>
        <dbReference type="Pfam" id="PF24035"/>
    </source>
</evidence>
<dbReference type="InterPro" id="IPR055768">
    <property type="entry name" value="DUF7344"/>
</dbReference>
<name>A0A1I3SY23_9EURY</name>
<sequence>MVLRSILEANEPITVGALAGQLADDESDPTLVTTLLERRQRVYVTLRRTHLPLLESCSLVVYDRERGVVSPGRELSTLESLLAGEETPLESAKESTTR</sequence>
<feature type="domain" description="DUF7344" evidence="2">
    <location>
        <begin position="2"/>
        <end position="70"/>
    </location>
</feature>
<evidence type="ECO:0000313" key="3">
    <source>
        <dbReference type="EMBL" id="SFJ62316.1"/>
    </source>
</evidence>
<dbReference type="Proteomes" id="UP000182829">
    <property type="component" value="Unassembled WGS sequence"/>
</dbReference>